<proteinExistence type="predicted"/>
<evidence type="ECO:0000313" key="3">
    <source>
        <dbReference type="Proteomes" id="UP000000305"/>
    </source>
</evidence>
<protein>
    <submittedName>
        <fullName evidence="2">Uncharacterized protein</fullName>
    </submittedName>
</protein>
<dbReference type="KEGG" id="dpx:DAPPUDRAFT_116777"/>
<dbReference type="EMBL" id="GL732720">
    <property type="protein sequence ID" value="EFX65999.1"/>
    <property type="molecule type" value="Genomic_DNA"/>
</dbReference>
<evidence type="ECO:0000256" key="1">
    <source>
        <dbReference type="SAM" id="MobiDB-lite"/>
    </source>
</evidence>
<dbReference type="AlphaFoldDB" id="E9HQG8"/>
<evidence type="ECO:0000313" key="2">
    <source>
        <dbReference type="EMBL" id="EFX65999.1"/>
    </source>
</evidence>
<reference evidence="2 3" key="1">
    <citation type="journal article" date="2011" name="Science">
        <title>The ecoresponsive genome of Daphnia pulex.</title>
        <authorList>
            <person name="Colbourne J.K."/>
            <person name="Pfrender M.E."/>
            <person name="Gilbert D."/>
            <person name="Thomas W.K."/>
            <person name="Tucker A."/>
            <person name="Oakley T.H."/>
            <person name="Tokishita S."/>
            <person name="Aerts A."/>
            <person name="Arnold G.J."/>
            <person name="Basu M.K."/>
            <person name="Bauer D.J."/>
            <person name="Caceres C.E."/>
            <person name="Carmel L."/>
            <person name="Casola C."/>
            <person name="Choi J.H."/>
            <person name="Detter J.C."/>
            <person name="Dong Q."/>
            <person name="Dusheyko S."/>
            <person name="Eads B.D."/>
            <person name="Frohlich T."/>
            <person name="Geiler-Samerotte K.A."/>
            <person name="Gerlach D."/>
            <person name="Hatcher P."/>
            <person name="Jogdeo S."/>
            <person name="Krijgsveld J."/>
            <person name="Kriventseva E.V."/>
            <person name="Kultz D."/>
            <person name="Laforsch C."/>
            <person name="Lindquist E."/>
            <person name="Lopez J."/>
            <person name="Manak J.R."/>
            <person name="Muller J."/>
            <person name="Pangilinan J."/>
            <person name="Patwardhan R.P."/>
            <person name="Pitluck S."/>
            <person name="Pritham E.J."/>
            <person name="Rechtsteiner A."/>
            <person name="Rho M."/>
            <person name="Rogozin I.B."/>
            <person name="Sakarya O."/>
            <person name="Salamov A."/>
            <person name="Schaack S."/>
            <person name="Shapiro H."/>
            <person name="Shiga Y."/>
            <person name="Skalitzky C."/>
            <person name="Smith Z."/>
            <person name="Souvorov A."/>
            <person name="Sung W."/>
            <person name="Tang Z."/>
            <person name="Tsuchiya D."/>
            <person name="Tu H."/>
            <person name="Vos H."/>
            <person name="Wang M."/>
            <person name="Wolf Y.I."/>
            <person name="Yamagata H."/>
            <person name="Yamada T."/>
            <person name="Ye Y."/>
            <person name="Shaw J.R."/>
            <person name="Andrews J."/>
            <person name="Crease T.J."/>
            <person name="Tang H."/>
            <person name="Lucas S.M."/>
            <person name="Robertson H.M."/>
            <person name="Bork P."/>
            <person name="Koonin E.V."/>
            <person name="Zdobnov E.M."/>
            <person name="Grigoriev I.V."/>
            <person name="Lynch M."/>
            <person name="Boore J.L."/>
        </authorList>
    </citation>
    <scope>NUCLEOTIDE SEQUENCE [LARGE SCALE GENOMIC DNA]</scope>
</reference>
<sequence>MDPKTAVIVFVRNTKATVTVYVVKDAVIGASVVLGMDTIIALHDESTVRDSKSRKVTIPSRCWQPVYPFHSSPKPGQPRISGNITGRYPVLSGPPDQYNIPDILNGDHTVRKRHMSSICHRHHFQHDAWGELFENNGLQINIQGVNHIMATNYGSPPVPPARTFNSRPDMSKVRSKRPCEISMHGGREKFQ</sequence>
<feature type="region of interest" description="Disordered" evidence="1">
    <location>
        <begin position="158"/>
        <end position="191"/>
    </location>
</feature>
<dbReference type="HOGENOM" id="CLU_1422808_0_0_1"/>
<keyword evidence="3" id="KW-1185">Reference proteome</keyword>
<name>E9HQG8_DAPPU</name>
<dbReference type="InParanoid" id="E9HQG8"/>
<accession>E9HQG8</accession>
<gene>
    <name evidence="2" type="ORF">DAPPUDRAFT_116777</name>
</gene>
<dbReference type="Proteomes" id="UP000000305">
    <property type="component" value="Unassembled WGS sequence"/>
</dbReference>
<organism evidence="2 3">
    <name type="scientific">Daphnia pulex</name>
    <name type="common">Water flea</name>
    <dbReference type="NCBI Taxonomy" id="6669"/>
    <lineage>
        <taxon>Eukaryota</taxon>
        <taxon>Metazoa</taxon>
        <taxon>Ecdysozoa</taxon>
        <taxon>Arthropoda</taxon>
        <taxon>Crustacea</taxon>
        <taxon>Branchiopoda</taxon>
        <taxon>Diplostraca</taxon>
        <taxon>Cladocera</taxon>
        <taxon>Anomopoda</taxon>
        <taxon>Daphniidae</taxon>
        <taxon>Daphnia</taxon>
    </lineage>
</organism>
<dbReference type="PhylomeDB" id="E9HQG8"/>